<reference evidence="2 3" key="1">
    <citation type="submission" date="2021-06" db="EMBL/GenBank/DDBJ databases">
        <title>Rhodobacteraceae bacterium strain HSP-20.</title>
        <authorList>
            <person name="Chen W.-M."/>
        </authorList>
    </citation>
    <scope>NUCLEOTIDE SEQUENCE [LARGE SCALE GENOMIC DNA]</scope>
    <source>
        <strain evidence="2 3">HSP-20</strain>
    </source>
</reference>
<evidence type="ECO:0000313" key="3">
    <source>
        <dbReference type="Proteomes" id="UP000731907"/>
    </source>
</evidence>
<dbReference type="EMBL" id="JAAATX020000002">
    <property type="protein sequence ID" value="MBU9696899.1"/>
    <property type="molecule type" value="Genomic_DNA"/>
</dbReference>
<name>A0ABS6J1Z4_9RHOB</name>
<accession>A0ABS6J1Z4</accession>
<evidence type="ECO:0000313" key="2">
    <source>
        <dbReference type="EMBL" id="MBU9696899.1"/>
    </source>
</evidence>
<feature type="signal peptide" evidence="1">
    <location>
        <begin position="1"/>
        <end position="19"/>
    </location>
</feature>
<comment type="caution">
    <text evidence="2">The sequence shown here is derived from an EMBL/GenBank/DDBJ whole genome shotgun (WGS) entry which is preliminary data.</text>
</comment>
<feature type="chain" id="PRO_5046347428" evidence="1">
    <location>
        <begin position="20"/>
        <end position="119"/>
    </location>
</feature>
<organism evidence="2 3">
    <name type="scientific">Paragemmobacter amnigenus</name>
    <dbReference type="NCBI Taxonomy" id="2852097"/>
    <lineage>
        <taxon>Bacteria</taxon>
        <taxon>Pseudomonadati</taxon>
        <taxon>Pseudomonadota</taxon>
        <taxon>Alphaproteobacteria</taxon>
        <taxon>Rhodobacterales</taxon>
        <taxon>Paracoccaceae</taxon>
        <taxon>Paragemmobacter</taxon>
    </lineage>
</organism>
<keyword evidence="1" id="KW-0732">Signal</keyword>
<protein>
    <submittedName>
        <fullName evidence="2">AAA+ family ATPase</fullName>
    </submittedName>
</protein>
<gene>
    <name evidence="2" type="ORF">GU927_003455</name>
</gene>
<keyword evidence="3" id="KW-1185">Reference proteome</keyword>
<evidence type="ECO:0000256" key="1">
    <source>
        <dbReference type="SAM" id="SignalP"/>
    </source>
</evidence>
<sequence>MRHAALALLLALSPLAATAQEAAPDPAPETAEDGPSLMERGLALFFEGFTQEMEPALDEMRQALDQLGPTIAPAMEKLMALVDDMTNYELPEMLENGDIIIRRKPDAPPVETPPDGVEL</sequence>
<dbReference type="Proteomes" id="UP000731907">
    <property type="component" value="Unassembled WGS sequence"/>
</dbReference>
<proteinExistence type="predicted"/>
<dbReference type="RefSeq" id="WP_161760961.1">
    <property type="nucleotide sequence ID" value="NZ_JAAATX020000002.1"/>
</dbReference>